<evidence type="ECO:0000313" key="2">
    <source>
        <dbReference type="Proteomes" id="UP000069697"/>
    </source>
</evidence>
<reference evidence="2" key="2">
    <citation type="submission" date="2016-01" db="EMBL/GenBank/DDBJ databases">
        <title>Draft Genome Sequence of Paenibacillus amylolyticus Heshi-A3 that Was Isolated from Fermented Rice Bran with Aging Salted Mackerel, Which Was Named Heshiko as Traditional Fermented Seafood in Japan.</title>
        <authorList>
            <person name="Akuzawa S."/>
            <person name="Nakagawa J."/>
            <person name="Kanekatsu T."/>
            <person name="Kubota E."/>
            <person name="Ohtake R."/>
            <person name="Suzuki T."/>
            <person name="Kanesaki Y."/>
        </authorList>
    </citation>
    <scope>NUCLEOTIDE SEQUENCE [LARGE SCALE GENOMIC DNA]</scope>
    <source>
        <strain evidence="2">Heshi-A3</strain>
    </source>
</reference>
<name>A0A124DYR5_PAEAM</name>
<evidence type="ECO:0000313" key="1">
    <source>
        <dbReference type="EMBL" id="GAS85040.1"/>
    </source>
</evidence>
<sequence>MRHDGFWRKNRDKLMLSGLLVAFVSGIFGIGSLFSIGNLKPRTVILPSEQFNSRLAPPPSSTIQIESATKIPNDFAIFDFEVVDRNTIILNQSEPSYSGLQLSLLHLDDNEVKSIASNTEYGVAISPDHKKIIYSQYRAGQAQKTTYEYVIESGERRKLPNDNSYYRVFTGNESYIGQDDLSFKQVDLSKGTNQVIYTYDELMGMFTGPRQGKGSNDTFIVMDVLQVSEDQKQFYMLVMLKDNYAIYRVSLEDGHEVKAYVAMEDIQQFKLLKNGDMLIQGTLNKVQGLYRYRAAQEQYDLVLQGSIWNFDLNEDESRIAYFYPMDIQNQKNELHIAYLNDSELSSDTVIYRNIDNFINLKWNDDDLFAVGSTMDKSEMYRFSFRAW</sequence>
<gene>
    <name evidence="1" type="ORF">PAHA3_5161</name>
</gene>
<comment type="caution">
    <text evidence="1">The sequence shown here is derived from an EMBL/GenBank/DDBJ whole genome shotgun (WGS) entry which is preliminary data.</text>
</comment>
<dbReference type="Proteomes" id="UP000069697">
    <property type="component" value="Unassembled WGS sequence"/>
</dbReference>
<proteinExistence type="predicted"/>
<dbReference type="SUPFAM" id="SSF82171">
    <property type="entry name" value="DPP6 N-terminal domain-like"/>
    <property type="match status" value="1"/>
</dbReference>
<protein>
    <submittedName>
        <fullName evidence="1">Uncharacterized protein</fullName>
    </submittedName>
</protein>
<dbReference type="EMBL" id="BCNV01000007">
    <property type="protein sequence ID" value="GAS85040.1"/>
    <property type="molecule type" value="Genomic_DNA"/>
</dbReference>
<accession>A0A124DYR5</accession>
<dbReference type="RefSeq" id="WP_062837413.1">
    <property type="nucleotide sequence ID" value="NZ_BCNV01000007.1"/>
</dbReference>
<organism evidence="1 2">
    <name type="scientific">Paenibacillus amylolyticus</name>
    <dbReference type="NCBI Taxonomy" id="1451"/>
    <lineage>
        <taxon>Bacteria</taxon>
        <taxon>Bacillati</taxon>
        <taxon>Bacillota</taxon>
        <taxon>Bacilli</taxon>
        <taxon>Bacillales</taxon>
        <taxon>Paenibacillaceae</taxon>
        <taxon>Paenibacillus</taxon>
    </lineage>
</organism>
<reference evidence="1 2" key="1">
    <citation type="journal article" date="2016" name="Genome Announc.">
        <title>Draft Genome Sequence of Paenibacillus amylolyticus Heshi-A3, Isolated from Fermented Rice Bran in a Japanese Fermented Seafood Dish.</title>
        <authorList>
            <person name="Akuzawa S."/>
            <person name="Nagaoka J."/>
            <person name="Kanekatsu M."/>
            <person name="Kubota E."/>
            <person name="Ohtake R."/>
            <person name="Suzuki T."/>
            <person name="Kanesaki Y."/>
        </authorList>
    </citation>
    <scope>NUCLEOTIDE SEQUENCE [LARGE SCALE GENOMIC DNA]</scope>
    <source>
        <strain evidence="1 2">Heshi-A3</strain>
    </source>
</reference>
<dbReference type="AlphaFoldDB" id="A0A124DYR5"/>